<accession>A0A1E1KAG6</accession>
<sequence length="396" mass="43921">MFRFIRPRQPLISISRLPLKLEAQRQGGELSNFQVVSIKRARAGIKTIIGTTFAIYIGTTIYSKAVLDPLTRAAAEILNDLPADESEEEAEPLFIPFPGTTKQLPVVPYRGSDPEWQEFIKFSRDKKLAQNVREDLAGYVASIAAKHPLLAARCGTDMKLRRFWLDVDFPPAPPPEFERKGLELGTGVTTRTVDSATVFKIRQGLWPSAVMKSFWSFVKVALADDTKRVAAMLGIGSASPPLTFDQLLAQHQQLIQDGQAPPLPAKASTPGLPPQGSKEMIDTSAGKSESAEEESEPKDIQEVVIRINSRTMAIYAHFFRPIMAFKAKLAQTWKPILQHPPRGSILVSGLVELDSPKATLVFDVRAAYNPKTKEYDPSSLLIQLRRLQPKKQSPAR</sequence>
<comment type="caution">
    <text evidence="2">The sequence shown here is derived from an EMBL/GenBank/DDBJ whole genome shotgun (WGS) entry which is preliminary data.</text>
</comment>
<dbReference type="Proteomes" id="UP000178129">
    <property type="component" value="Unassembled WGS sequence"/>
</dbReference>
<name>A0A1E1KAG6_9HELO</name>
<dbReference type="AlphaFoldDB" id="A0A1E1KAG6"/>
<evidence type="ECO:0000256" key="1">
    <source>
        <dbReference type="SAM" id="MobiDB-lite"/>
    </source>
</evidence>
<evidence type="ECO:0000313" key="2">
    <source>
        <dbReference type="EMBL" id="CZS95059.1"/>
    </source>
</evidence>
<gene>
    <name evidence="2" type="ORF">RCO7_05900</name>
</gene>
<dbReference type="EMBL" id="FJUW01000010">
    <property type="protein sequence ID" value="CZS95059.1"/>
    <property type="molecule type" value="Genomic_DNA"/>
</dbReference>
<protein>
    <submittedName>
        <fullName evidence="2">Uncharacterized protein</fullName>
    </submittedName>
</protein>
<dbReference type="InParanoid" id="A0A1E1KAG6"/>
<dbReference type="STRING" id="914237.A0A1E1KAG6"/>
<reference evidence="3" key="1">
    <citation type="submission" date="2016-03" db="EMBL/GenBank/DDBJ databases">
        <authorList>
            <person name="Ploux O."/>
        </authorList>
    </citation>
    <scope>NUCLEOTIDE SEQUENCE [LARGE SCALE GENOMIC DNA]</scope>
    <source>
        <strain evidence="3">UK7</strain>
    </source>
</reference>
<proteinExistence type="predicted"/>
<organism evidence="2 3">
    <name type="scientific">Rhynchosporium graminicola</name>
    <dbReference type="NCBI Taxonomy" id="2792576"/>
    <lineage>
        <taxon>Eukaryota</taxon>
        <taxon>Fungi</taxon>
        <taxon>Dikarya</taxon>
        <taxon>Ascomycota</taxon>
        <taxon>Pezizomycotina</taxon>
        <taxon>Leotiomycetes</taxon>
        <taxon>Helotiales</taxon>
        <taxon>Ploettnerulaceae</taxon>
        <taxon>Rhynchosporium</taxon>
    </lineage>
</organism>
<feature type="region of interest" description="Disordered" evidence="1">
    <location>
        <begin position="259"/>
        <end position="299"/>
    </location>
</feature>
<keyword evidence="3" id="KW-1185">Reference proteome</keyword>
<evidence type="ECO:0000313" key="3">
    <source>
        <dbReference type="Proteomes" id="UP000178129"/>
    </source>
</evidence>